<dbReference type="Pfam" id="PF00069">
    <property type="entry name" value="Pkinase"/>
    <property type="match status" value="1"/>
</dbReference>
<dbReference type="SUPFAM" id="SSF56112">
    <property type="entry name" value="Protein kinase-like (PK-like)"/>
    <property type="match status" value="1"/>
</dbReference>
<feature type="binding site" evidence="6">
    <location>
        <position position="290"/>
    </location>
    <ligand>
        <name>ATP</name>
        <dbReference type="ChEBI" id="CHEBI:30616"/>
    </ligand>
</feature>
<evidence type="ECO:0000256" key="5">
    <source>
        <dbReference type="ARBA" id="ARBA00022840"/>
    </source>
</evidence>
<comment type="caution">
    <text evidence="9">The sequence shown here is derived from an EMBL/GenBank/DDBJ whole genome shotgun (WGS) entry which is preliminary data.</text>
</comment>
<evidence type="ECO:0000313" key="10">
    <source>
        <dbReference type="Proteomes" id="UP001063166"/>
    </source>
</evidence>
<sequence length="943" mass="102657">MGPYSGGIPTRDFLPDSSRAVTNPTLSPVGLTWVPRKTHDQGIEHSRKQRAPPDRLIYMPELMTWNVPRSLLPAVDAFIPIAFEVGSDQQIRSGAGGVQSAPLDRISSLVSAKRDMRRCHSSADEPRPLGETIRGALVVIFRVRALAELYTDAANLGSRPTIFPVLNPPSFSILHVDASECVRAPLTFTRKWGNTSSTYNPPFPLTFCIPKSWFALVLTRPRSFRPFSSHTAIMSHKTSAAVSSDVHPPVGTLIDGGSLELVEVLGVGGYGVVYRAVETRSHNPKSYAVKCLVSSAHQTARQRQIHIREIALHQLASSHPGVVTLHRVVEDYGRTYIIMDYAPDHDLFTQILHSCRYLGDDTLIKHVFLQLLDAVEYCHSLGIYHRDLKPENVLCFDDGLRVAITDFGLATTDKLSEEFRTGSVYHMSPECQGGEYAPTGNYSPMFNDIWSLGIILLNLATGRNPWKSATPDDQTFRAYLRDPVGFLPTVLPISSEVNDILVQMLEVDWRERMTLHEVRQAIEDVHTFYSDGVIFEGSMARCPWESGMDIDSDSSEDTKESSPPPKSEGVDFVSHWSKDSTSDIVFARNQSAGSIAEYSTFGDPWTAYSSSGATKAVESPSSSIAWLPRSGTPVSPVSSGTSSLPVTPNSIDLLFGDKATAAPRKGLTIDTGFVQQARYYNPNASMATSHSTGTSIMHTAVEYDPYSSSFFFGSAASESKASMILPVSMGASFNDKEMTSPSIWASTTTEMSSSPSVYSDSGSSVDSGGMSFTRSETPSPDAAWGEYRTQVQCLTHPQPSQPSPSVYAVMTDIASPSRPALSIFAPKKLSNDVAGASRSKATSIFNPIKFFPRSSSPSPPPSPPAAPLPAGRHPPAEPYPAPARDQAAPPPPFKGAWAGPPPQEQRTAPIEIPAPSEDQRAAHHRPPRHWFMPGKLFAYAGAQ</sequence>
<organism evidence="9 10">
    <name type="scientific">Lyophyllum shimeji</name>
    <name type="common">Hon-shimeji</name>
    <name type="synonym">Tricholoma shimeji</name>
    <dbReference type="NCBI Taxonomy" id="47721"/>
    <lineage>
        <taxon>Eukaryota</taxon>
        <taxon>Fungi</taxon>
        <taxon>Dikarya</taxon>
        <taxon>Basidiomycota</taxon>
        <taxon>Agaricomycotina</taxon>
        <taxon>Agaricomycetes</taxon>
        <taxon>Agaricomycetidae</taxon>
        <taxon>Agaricales</taxon>
        <taxon>Tricholomatineae</taxon>
        <taxon>Lyophyllaceae</taxon>
        <taxon>Lyophyllum</taxon>
    </lineage>
</organism>
<keyword evidence="1" id="KW-0723">Serine/threonine-protein kinase</keyword>
<evidence type="ECO:0000256" key="1">
    <source>
        <dbReference type="ARBA" id="ARBA00022527"/>
    </source>
</evidence>
<dbReference type="Proteomes" id="UP001063166">
    <property type="component" value="Unassembled WGS sequence"/>
</dbReference>
<protein>
    <recommendedName>
        <fullName evidence="8">Protein kinase domain-containing protein</fullName>
    </recommendedName>
</protein>
<evidence type="ECO:0000313" key="9">
    <source>
        <dbReference type="EMBL" id="GLB45224.1"/>
    </source>
</evidence>
<keyword evidence="10" id="KW-1185">Reference proteome</keyword>
<dbReference type="AlphaFoldDB" id="A0A9P3Q195"/>
<feature type="compositionally biased region" description="Pro residues" evidence="7">
    <location>
        <begin position="857"/>
        <end position="867"/>
    </location>
</feature>
<evidence type="ECO:0000256" key="3">
    <source>
        <dbReference type="ARBA" id="ARBA00022741"/>
    </source>
</evidence>
<evidence type="ECO:0000256" key="6">
    <source>
        <dbReference type="PROSITE-ProRule" id="PRU10141"/>
    </source>
</evidence>
<keyword evidence="3 6" id="KW-0547">Nucleotide-binding</keyword>
<reference evidence="9" key="1">
    <citation type="submission" date="2022-07" db="EMBL/GenBank/DDBJ databases">
        <title>The genome of Lyophyllum shimeji provides insight into the initial evolution of ectomycorrhizal fungal genome.</title>
        <authorList>
            <person name="Kobayashi Y."/>
            <person name="Shibata T."/>
            <person name="Hirakawa H."/>
            <person name="Shigenobu S."/>
            <person name="Nishiyama T."/>
            <person name="Yamada A."/>
            <person name="Hasebe M."/>
            <person name="Kawaguchi M."/>
        </authorList>
    </citation>
    <scope>NUCLEOTIDE SEQUENCE</scope>
    <source>
        <strain evidence="9">AT787</strain>
    </source>
</reference>
<dbReference type="GO" id="GO:0004674">
    <property type="term" value="F:protein serine/threonine kinase activity"/>
    <property type="evidence" value="ECO:0007669"/>
    <property type="project" value="UniProtKB-KW"/>
</dbReference>
<accession>A0A9P3Q195</accession>
<feature type="compositionally biased region" description="Low complexity" evidence="7">
    <location>
        <begin position="755"/>
        <end position="771"/>
    </location>
</feature>
<dbReference type="PROSITE" id="PS00107">
    <property type="entry name" value="PROTEIN_KINASE_ATP"/>
    <property type="match status" value="1"/>
</dbReference>
<dbReference type="OrthoDB" id="541276at2759"/>
<evidence type="ECO:0000256" key="4">
    <source>
        <dbReference type="ARBA" id="ARBA00022777"/>
    </source>
</evidence>
<dbReference type="InterPro" id="IPR008271">
    <property type="entry name" value="Ser/Thr_kinase_AS"/>
</dbReference>
<dbReference type="PROSITE" id="PS00108">
    <property type="entry name" value="PROTEIN_KINASE_ST"/>
    <property type="match status" value="1"/>
</dbReference>
<dbReference type="InterPro" id="IPR000719">
    <property type="entry name" value="Prot_kinase_dom"/>
</dbReference>
<dbReference type="Gene3D" id="1.10.510.10">
    <property type="entry name" value="Transferase(Phosphotransferase) domain 1"/>
    <property type="match status" value="1"/>
</dbReference>
<keyword evidence="2" id="KW-0808">Transferase</keyword>
<dbReference type="PROSITE" id="PS50011">
    <property type="entry name" value="PROTEIN_KINASE_DOM"/>
    <property type="match status" value="1"/>
</dbReference>
<feature type="region of interest" description="Disordered" evidence="7">
    <location>
        <begin position="755"/>
        <end position="782"/>
    </location>
</feature>
<dbReference type="InterPro" id="IPR050205">
    <property type="entry name" value="CDPK_Ser/Thr_kinases"/>
</dbReference>
<feature type="region of interest" description="Disordered" evidence="7">
    <location>
        <begin position="851"/>
        <end position="930"/>
    </location>
</feature>
<keyword evidence="5 6" id="KW-0067">ATP-binding</keyword>
<proteinExistence type="predicted"/>
<name>A0A9P3Q195_LYOSH</name>
<keyword evidence="4" id="KW-0418">Kinase</keyword>
<gene>
    <name evidence="9" type="primary">SKS1</name>
    <name evidence="9" type="ORF">LshimejAT787_2001290</name>
</gene>
<evidence type="ECO:0000259" key="8">
    <source>
        <dbReference type="PROSITE" id="PS50011"/>
    </source>
</evidence>
<dbReference type="InterPro" id="IPR017441">
    <property type="entry name" value="Protein_kinase_ATP_BS"/>
</dbReference>
<feature type="region of interest" description="Disordered" evidence="7">
    <location>
        <begin position="1"/>
        <end position="27"/>
    </location>
</feature>
<feature type="region of interest" description="Disordered" evidence="7">
    <location>
        <begin position="546"/>
        <end position="573"/>
    </location>
</feature>
<dbReference type="GO" id="GO:0005524">
    <property type="term" value="F:ATP binding"/>
    <property type="evidence" value="ECO:0007669"/>
    <property type="project" value="UniProtKB-UniRule"/>
</dbReference>
<dbReference type="InterPro" id="IPR011009">
    <property type="entry name" value="Kinase-like_dom_sf"/>
</dbReference>
<dbReference type="SMART" id="SM00220">
    <property type="entry name" value="S_TKc"/>
    <property type="match status" value="1"/>
</dbReference>
<evidence type="ECO:0000256" key="7">
    <source>
        <dbReference type="SAM" id="MobiDB-lite"/>
    </source>
</evidence>
<evidence type="ECO:0000256" key="2">
    <source>
        <dbReference type="ARBA" id="ARBA00022679"/>
    </source>
</evidence>
<feature type="domain" description="Protein kinase" evidence="8">
    <location>
        <begin position="259"/>
        <end position="529"/>
    </location>
</feature>
<dbReference type="EMBL" id="BRPK01000020">
    <property type="protein sequence ID" value="GLB45224.1"/>
    <property type="molecule type" value="Genomic_DNA"/>
</dbReference>
<feature type="compositionally biased region" description="Pro residues" evidence="7">
    <location>
        <begin position="888"/>
        <end position="903"/>
    </location>
</feature>
<dbReference type="PANTHER" id="PTHR24349">
    <property type="entry name" value="SERINE/THREONINE-PROTEIN KINASE"/>
    <property type="match status" value="1"/>
</dbReference>